<dbReference type="GO" id="GO:0016491">
    <property type="term" value="F:oxidoreductase activity"/>
    <property type="evidence" value="ECO:0007669"/>
    <property type="project" value="InterPro"/>
</dbReference>
<dbReference type="AlphaFoldDB" id="A0A412G2M2"/>
<dbReference type="PANTHER" id="PTHR43745">
    <property type="entry name" value="NITROREDUCTASE MJ1384-RELATED"/>
    <property type="match status" value="1"/>
</dbReference>
<feature type="domain" description="Nitroreductase" evidence="1">
    <location>
        <begin position="85"/>
        <end position="266"/>
    </location>
</feature>
<evidence type="ECO:0000313" key="2">
    <source>
        <dbReference type="EMBL" id="RGR74711.1"/>
    </source>
</evidence>
<dbReference type="CDD" id="cd02142">
    <property type="entry name" value="McbC_SagB-like_oxidoreductase"/>
    <property type="match status" value="1"/>
</dbReference>
<organism evidence="2 3">
    <name type="scientific">Holdemania filiformis</name>
    <dbReference type="NCBI Taxonomy" id="61171"/>
    <lineage>
        <taxon>Bacteria</taxon>
        <taxon>Bacillati</taxon>
        <taxon>Bacillota</taxon>
        <taxon>Erysipelotrichia</taxon>
        <taxon>Erysipelotrichales</taxon>
        <taxon>Erysipelotrichaceae</taxon>
        <taxon>Holdemania</taxon>
    </lineage>
</organism>
<dbReference type="InterPro" id="IPR029479">
    <property type="entry name" value="Nitroreductase"/>
</dbReference>
<dbReference type="EMBL" id="QRUP01000008">
    <property type="protein sequence ID" value="RGR74711.1"/>
    <property type="molecule type" value="Genomic_DNA"/>
</dbReference>
<protein>
    <submittedName>
        <fullName evidence="2">SagB/ThcOx family dehydrogenase</fullName>
    </submittedName>
</protein>
<dbReference type="Pfam" id="PF00881">
    <property type="entry name" value="Nitroreductase"/>
    <property type="match status" value="1"/>
</dbReference>
<evidence type="ECO:0000313" key="3">
    <source>
        <dbReference type="Proteomes" id="UP000284178"/>
    </source>
</evidence>
<dbReference type="InterPro" id="IPR052544">
    <property type="entry name" value="Bacteriocin_Proc_Enz"/>
</dbReference>
<gene>
    <name evidence="2" type="ORF">DWY25_07985</name>
</gene>
<sequence>MRTVIIKKREGLKMMDEKRIQRLIREGRQFLHCQSLVDQDDFVSDQQLKKPQPPLVKATMSKQRIMLPRNFEDLDIDGDFTEILLRRHSSRVFTQQPISLLQLSYLLWASQGVKDIRGKRYATLRTVPSGGARHGFETYLIVRMCEGLDCGVYHYLPMEHALEFLHRIDDEEQMISDSLCGQRWASKASVVFYWSLVAYRCEWRYGIRAHRVALIDVGHVGQNLYLGCAALNLGVCGIAAFDDKVCSDIFGLDKDEEFIIYTAPVGTISSADIEKEKGFYRFVEEEGL</sequence>
<proteinExistence type="predicted"/>
<accession>A0A412G2M2</accession>
<dbReference type="NCBIfam" id="TIGR03605">
    <property type="entry name" value="antibiot_sagB"/>
    <property type="match status" value="1"/>
</dbReference>
<dbReference type="PANTHER" id="PTHR43745:SF2">
    <property type="entry name" value="NITROREDUCTASE MJ1384-RELATED"/>
    <property type="match status" value="1"/>
</dbReference>
<dbReference type="InterPro" id="IPR020051">
    <property type="entry name" value="SagB-type_dehydrogenase"/>
</dbReference>
<keyword evidence="3" id="KW-1185">Reference proteome</keyword>
<dbReference type="SUPFAM" id="SSF55469">
    <property type="entry name" value="FMN-dependent nitroreductase-like"/>
    <property type="match status" value="1"/>
</dbReference>
<dbReference type="Proteomes" id="UP000284178">
    <property type="component" value="Unassembled WGS sequence"/>
</dbReference>
<dbReference type="Gene3D" id="3.40.109.10">
    <property type="entry name" value="NADH Oxidase"/>
    <property type="match status" value="1"/>
</dbReference>
<dbReference type="InterPro" id="IPR000415">
    <property type="entry name" value="Nitroreductase-like"/>
</dbReference>
<evidence type="ECO:0000259" key="1">
    <source>
        <dbReference type="Pfam" id="PF00881"/>
    </source>
</evidence>
<reference evidence="2 3" key="1">
    <citation type="submission" date="2018-08" db="EMBL/GenBank/DDBJ databases">
        <title>A genome reference for cultivated species of the human gut microbiota.</title>
        <authorList>
            <person name="Zou Y."/>
            <person name="Xue W."/>
            <person name="Luo G."/>
        </authorList>
    </citation>
    <scope>NUCLEOTIDE SEQUENCE [LARGE SCALE GENOMIC DNA]</scope>
    <source>
        <strain evidence="2 3">AF24-29</strain>
    </source>
</reference>
<name>A0A412G2M2_9FIRM</name>
<comment type="caution">
    <text evidence="2">The sequence shown here is derived from an EMBL/GenBank/DDBJ whole genome shotgun (WGS) entry which is preliminary data.</text>
</comment>